<protein>
    <submittedName>
        <fullName evidence="1">Carboxypeptidase-like regulatory domain-containing protein</fullName>
    </submittedName>
</protein>
<evidence type="ECO:0000313" key="2">
    <source>
        <dbReference type="Proteomes" id="UP001485459"/>
    </source>
</evidence>
<sequence>MFAPLRCIWLLDLLWVFTGKPPVRIQLKDSLKIDKQSSFLYNPLTIQNLTAQPIELILHASVPQGWRLMSPGPGDTLRIAAGAVHKSTIVLLKERDAMAMWLPVRLTAITSGGIKITQRFQVIAEAVCEFSTAFLTPQIELAGTERKLSIRVRVNNMGTTLGKYAATYKSSDLGIDKVADFRLQPGKDTILTWEYLLSERQWIALTRGKIAVSLEDTTGVSYMNFTEVKKVQQVLKSRSSPYPVLPIQVETGMMQWGRQFSYYAAARGEIEIGNGRAGFYYHSKQYGLGNRLERNVFGAYLKTKRWELYGGHLSSLKYFFSYGNGVKVTYTSDKNATFLFSTSIHSNRLPFTNDHVLASIQYPVGKIIFSHTAAANLDNENGVKSYLLDNEITLLNAVPIHLSVNLGAGQDVYDEAPPSRKRTAPGPAVGYKFMFTGRKLSISSQVQYNGKNFPGLNKGLVTHFHDLSWTFNTRNAAGLFWQYNRAGISTLRDTMFNKDALKFDILRYGVKYSLSAGRGAYGISIGRLRQTDGFINSLPVYGFLEFSGRLAVWKNSSMTFSSMSGLNNNYQRTGEDIFFTNTSFSMVFKNFGIRGFYAQVPVFDNTTAKGFVRYNRTLLAGPSASFQLFGRVKANLHYSISKTLYDKQVYHLWGSNMSYRNSRSGLDISASVEFPLVSGSTAPAGVNDQYINLSLSKRLNVPIIFRKKYYTLKLVPFFDKNGNGKLEPSENVIPGALFSIGDISFISGANGTIYYKNIPAGNYTIVCQYANKIKGWVPAGGFTQQLTVAGDVTHLLPFRKSKLITGMVELKTNALTGSRITKENIKVSATDSAGIVYTTMTNDNGVFFLNVPAGKYVVSLNPQAFSEKVRPKTMYFIVELVSAEQAEVVFEIVDVSREVRFFKN</sequence>
<accession>A0ABZ2YNE5</accession>
<dbReference type="Proteomes" id="UP001485459">
    <property type="component" value="Chromosome"/>
</dbReference>
<evidence type="ECO:0000313" key="1">
    <source>
        <dbReference type="EMBL" id="WZN41271.1"/>
    </source>
</evidence>
<gene>
    <name evidence="1" type="ORF">WJU16_25235</name>
</gene>
<reference evidence="2" key="1">
    <citation type="submission" date="2024-03" db="EMBL/GenBank/DDBJ databases">
        <title>Chitinophaga horti sp. nov., isolated from garden soil.</title>
        <authorList>
            <person name="Lee D.S."/>
            <person name="Han D.M."/>
            <person name="Baek J.H."/>
            <person name="Choi D.G."/>
            <person name="Jeon J.H."/>
            <person name="Jeon C.O."/>
        </authorList>
    </citation>
    <scope>NUCLEOTIDE SEQUENCE [LARGE SCALE GENOMIC DNA]</scope>
    <source>
        <strain evidence="2">GPA1</strain>
    </source>
</reference>
<dbReference type="SUPFAM" id="SSF117074">
    <property type="entry name" value="Hypothetical protein PA1324"/>
    <property type="match status" value="1"/>
</dbReference>
<proteinExistence type="predicted"/>
<organism evidence="1 2">
    <name type="scientific">Chitinophaga pollutisoli</name>
    <dbReference type="NCBI Taxonomy" id="3133966"/>
    <lineage>
        <taxon>Bacteria</taxon>
        <taxon>Pseudomonadati</taxon>
        <taxon>Bacteroidota</taxon>
        <taxon>Chitinophagia</taxon>
        <taxon>Chitinophagales</taxon>
        <taxon>Chitinophagaceae</taxon>
        <taxon>Chitinophaga</taxon>
    </lineage>
</organism>
<dbReference type="SUPFAM" id="SSF49478">
    <property type="entry name" value="Cna protein B-type domain"/>
    <property type="match status" value="1"/>
</dbReference>
<keyword evidence="2" id="KW-1185">Reference proteome</keyword>
<dbReference type="EMBL" id="CP149822">
    <property type="protein sequence ID" value="WZN41271.1"/>
    <property type="molecule type" value="Genomic_DNA"/>
</dbReference>
<name>A0ABZ2YNE5_9BACT</name>
<dbReference type="RefSeq" id="WP_341836126.1">
    <property type="nucleotide sequence ID" value="NZ_CP149822.1"/>
</dbReference>